<organism evidence="1 2">
    <name type="scientific">Pseudooctadecabacter jejudonensis</name>
    <dbReference type="NCBI Taxonomy" id="1391910"/>
    <lineage>
        <taxon>Bacteria</taxon>
        <taxon>Pseudomonadati</taxon>
        <taxon>Pseudomonadota</taxon>
        <taxon>Alphaproteobacteria</taxon>
        <taxon>Rhodobacterales</taxon>
        <taxon>Paracoccaceae</taxon>
        <taxon>Pseudooctadecabacter</taxon>
    </lineage>
</organism>
<evidence type="ECO:0000313" key="1">
    <source>
        <dbReference type="EMBL" id="SLN41579.1"/>
    </source>
</evidence>
<proteinExistence type="predicted"/>
<evidence type="ECO:0000313" key="2">
    <source>
        <dbReference type="Proteomes" id="UP000193623"/>
    </source>
</evidence>
<accession>A0A1Y5SJG5</accession>
<protein>
    <submittedName>
        <fullName evidence="1">Uncharacterized protein</fullName>
    </submittedName>
</protein>
<keyword evidence="2" id="KW-1185">Reference proteome</keyword>
<name>A0A1Y5SJG5_9RHOB</name>
<dbReference type="Proteomes" id="UP000193623">
    <property type="component" value="Unassembled WGS sequence"/>
</dbReference>
<dbReference type="AlphaFoldDB" id="A0A1Y5SJG5"/>
<reference evidence="1 2" key="1">
    <citation type="submission" date="2017-03" db="EMBL/GenBank/DDBJ databases">
        <authorList>
            <person name="Afonso C.L."/>
            <person name="Miller P.J."/>
            <person name="Scott M.A."/>
            <person name="Spackman E."/>
            <person name="Goraichik I."/>
            <person name="Dimitrov K.M."/>
            <person name="Suarez D.L."/>
            <person name="Swayne D.E."/>
        </authorList>
    </citation>
    <scope>NUCLEOTIDE SEQUENCE [LARGE SCALE GENOMIC DNA]</scope>
    <source>
        <strain evidence="1 2">CECT 8397</strain>
    </source>
</reference>
<dbReference type="EMBL" id="FWFT01000003">
    <property type="protein sequence ID" value="SLN41579.1"/>
    <property type="molecule type" value="Genomic_DNA"/>
</dbReference>
<gene>
    <name evidence="1" type="ORF">PSJ8397_02088</name>
</gene>
<sequence length="60" mass="6660">MFEFKSKLEDWASKVIEILFCHRALYAGLSACHGTGCWISGKPELYGPIALLYAILALRG</sequence>